<keyword evidence="2" id="KW-0812">Transmembrane</keyword>
<dbReference type="Proteomes" id="UP000230750">
    <property type="component" value="Unassembled WGS sequence"/>
</dbReference>
<evidence type="ECO:0000313" key="3">
    <source>
        <dbReference type="EMBL" id="PIK49130.1"/>
    </source>
</evidence>
<protein>
    <submittedName>
        <fullName evidence="3">Uncharacterized protein</fullName>
    </submittedName>
</protein>
<keyword evidence="2" id="KW-1133">Transmembrane helix</keyword>
<feature type="compositionally biased region" description="Basic and acidic residues" evidence="1">
    <location>
        <begin position="40"/>
        <end position="49"/>
    </location>
</feature>
<evidence type="ECO:0000256" key="1">
    <source>
        <dbReference type="SAM" id="MobiDB-lite"/>
    </source>
</evidence>
<keyword evidence="2" id="KW-0472">Membrane</keyword>
<evidence type="ECO:0000313" key="4">
    <source>
        <dbReference type="Proteomes" id="UP000230750"/>
    </source>
</evidence>
<comment type="caution">
    <text evidence="3">The sequence shown here is derived from an EMBL/GenBank/DDBJ whole genome shotgun (WGS) entry which is preliminary data.</text>
</comment>
<accession>A0A2G8KME8</accession>
<organism evidence="3 4">
    <name type="scientific">Stichopus japonicus</name>
    <name type="common">Sea cucumber</name>
    <dbReference type="NCBI Taxonomy" id="307972"/>
    <lineage>
        <taxon>Eukaryota</taxon>
        <taxon>Metazoa</taxon>
        <taxon>Echinodermata</taxon>
        <taxon>Eleutherozoa</taxon>
        <taxon>Echinozoa</taxon>
        <taxon>Holothuroidea</taxon>
        <taxon>Aspidochirotacea</taxon>
        <taxon>Aspidochirotida</taxon>
        <taxon>Stichopodidae</taxon>
        <taxon>Apostichopus</taxon>
    </lineage>
</organism>
<sequence length="165" mass="18373">MTNDLPSVIYSPLNGTFSGSIWKHGKGFDNPSFDPENDVSDVKRNDPEKTPGAGDDCLTNSEVDKHGVQFIMWKYIDSVIQPVLEAVKEHKVIVKQAILLFALLLYLAGLIYACSRDFEKAKVMLILTGLAVCAAVYTFIRDFHGEAIWKNFTTTPCYNDLGEHG</sequence>
<proteinExistence type="predicted"/>
<keyword evidence="4" id="KW-1185">Reference proteome</keyword>
<gene>
    <name evidence="3" type="ORF">BSL78_13999</name>
</gene>
<dbReference type="EMBL" id="MRZV01000479">
    <property type="protein sequence ID" value="PIK49130.1"/>
    <property type="molecule type" value="Genomic_DNA"/>
</dbReference>
<name>A0A2G8KME8_STIJA</name>
<dbReference type="AlphaFoldDB" id="A0A2G8KME8"/>
<evidence type="ECO:0000256" key="2">
    <source>
        <dbReference type="SAM" id="Phobius"/>
    </source>
</evidence>
<feature type="transmembrane region" description="Helical" evidence="2">
    <location>
        <begin position="97"/>
        <end position="115"/>
    </location>
</feature>
<feature type="transmembrane region" description="Helical" evidence="2">
    <location>
        <begin position="121"/>
        <end position="140"/>
    </location>
</feature>
<reference evidence="3 4" key="1">
    <citation type="journal article" date="2017" name="PLoS Biol.">
        <title>The sea cucumber genome provides insights into morphological evolution and visceral regeneration.</title>
        <authorList>
            <person name="Zhang X."/>
            <person name="Sun L."/>
            <person name="Yuan J."/>
            <person name="Sun Y."/>
            <person name="Gao Y."/>
            <person name="Zhang L."/>
            <person name="Li S."/>
            <person name="Dai H."/>
            <person name="Hamel J.F."/>
            <person name="Liu C."/>
            <person name="Yu Y."/>
            <person name="Liu S."/>
            <person name="Lin W."/>
            <person name="Guo K."/>
            <person name="Jin S."/>
            <person name="Xu P."/>
            <person name="Storey K.B."/>
            <person name="Huan P."/>
            <person name="Zhang T."/>
            <person name="Zhou Y."/>
            <person name="Zhang J."/>
            <person name="Lin C."/>
            <person name="Li X."/>
            <person name="Xing L."/>
            <person name="Huo D."/>
            <person name="Sun M."/>
            <person name="Wang L."/>
            <person name="Mercier A."/>
            <person name="Li F."/>
            <person name="Yang H."/>
            <person name="Xiang J."/>
        </authorList>
    </citation>
    <scope>NUCLEOTIDE SEQUENCE [LARGE SCALE GENOMIC DNA]</scope>
    <source>
        <strain evidence="3">Shaxun</strain>
        <tissue evidence="3">Muscle</tissue>
    </source>
</reference>
<feature type="region of interest" description="Disordered" evidence="1">
    <location>
        <begin position="33"/>
        <end position="58"/>
    </location>
</feature>